<dbReference type="InterPro" id="IPR008927">
    <property type="entry name" value="6-PGluconate_DH-like_C_sf"/>
</dbReference>
<dbReference type="Pfam" id="PF03446">
    <property type="entry name" value="NAD_binding_2"/>
    <property type="match status" value="1"/>
</dbReference>
<dbReference type="InterPro" id="IPR006184">
    <property type="entry name" value="6PGdom_BS"/>
</dbReference>
<dbReference type="InterPro" id="IPR004849">
    <property type="entry name" value="6DGDH_YqeC"/>
</dbReference>
<organism evidence="6">
    <name type="scientific">Thermomicrobium roseum</name>
    <dbReference type="NCBI Taxonomy" id="500"/>
    <lineage>
        <taxon>Bacteria</taxon>
        <taxon>Pseudomonadati</taxon>
        <taxon>Thermomicrobiota</taxon>
        <taxon>Thermomicrobia</taxon>
        <taxon>Thermomicrobiales</taxon>
        <taxon>Thermomicrobiaceae</taxon>
        <taxon>Thermomicrobium</taxon>
    </lineage>
</organism>
<comment type="pathway">
    <text evidence="1">Carbohydrate degradation; pentose phosphate pathway.</text>
</comment>
<evidence type="ECO:0000256" key="3">
    <source>
        <dbReference type="ARBA" id="ARBA00023002"/>
    </source>
</evidence>
<dbReference type="PROSITE" id="PS00461">
    <property type="entry name" value="6PGD"/>
    <property type="match status" value="1"/>
</dbReference>
<dbReference type="GO" id="GO:0006098">
    <property type="term" value="P:pentose-phosphate shunt"/>
    <property type="evidence" value="ECO:0007669"/>
    <property type="project" value="InterPro"/>
</dbReference>
<name>A0A7C1G3P8_THERO</name>
<accession>A0A7C1G3P8</accession>
<comment type="caution">
    <text evidence="6">The sequence shown here is derived from an EMBL/GenBank/DDBJ whole genome shotgun (WGS) entry which is preliminary data.</text>
</comment>
<evidence type="ECO:0000259" key="5">
    <source>
        <dbReference type="SMART" id="SM01350"/>
    </source>
</evidence>
<proteinExistence type="inferred from homology"/>
<dbReference type="InterPro" id="IPR006115">
    <property type="entry name" value="6PGDH_NADP-bd"/>
</dbReference>
<feature type="domain" description="6-phosphogluconate dehydrogenase C-terminal" evidence="5">
    <location>
        <begin position="174"/>
        <end position="309"/>
    </location>
</feature>
<evidence type="ECO:0000313" key="6">
    <source>
        <dbReference type="EMBL" id="HEF65898.1"/>
    </source>
</evidence>
<dbReference type="SMART" id="SM01350">
    <property type="entry name" value="6PGD"/>
    <property type="match status" value="1"/>
</dbReference>
<dbReference type="Pfam" id="PF00393">
    <property type="entry name" value="6PGD"/>
    <property type="match status" value="1"/>
</dbReference>
<dbReference type="InterPro" id="IPR036291">
    <property type="entry name" value="NAD(P)-bd_dom_sf"/>
</dbReference>
<dbReference type="GO" id="GO:0004616">
    <property type="term" value="F:phosphogluconate dehydrogenase (decarboxylating) activity"/>
    <property type="evidence" value="ECO:0007669"/>
    <property type="project" value="InterPro"/>
</dbReference>
<dbReference type="Gene3D" id="1.10.1040.10">
    <property type="entry name" value="N-(1-d-carboxylethyl)-l-norvaline Dehydrogenase, domain 2"/>
    <property type="match status" value="1"/>
</dbReference>
<sequence>MKTEERTMELAIVGLGRMGSNMTRRLLRGGHRVVVHNRSPEPIQMLEREGAVGAYSPEDTVRTLTPPRVIWLMLPAGEVTERMLQHFAELLEPGDILVDGGNAYWKDSVRRAQFLQDRGIRFLDVGTSGGIWGLEYGYCLMVGGDESAFRHLEPALATLAPENGYRYLGPAGAGHFAKMVHNGIEYGLMQAYAEGFEILERSPYRYDLAELAALWNRGSVIRSWLLELAERAFRNDPRLSAIRGYVEDSGEGRWTVLTAIEEDVPAPVITLSLQMRFRSRQEDSFAAKVVAALRREFGGHAVKTAEQETTGASP</sequence>
<dbReference type="NCBIfam" id="NF007161">
    <property type="entry name" value="PRK09599.1"/>
    <property type="match status" value="1"/>
</dbReference>
<dbReference type="GO" id="GO:0050661">
    <property type="term" value="F:NADP binding"/>
    <property type="evidence" value="ECO:0007669"/>
    <property type="project" value="InterPro"/>
</dbReference>
<evidence type="ECO:0000256" key="1">
    <source>
        <dbReference type="ARBA" id="ARBA00004959"/>
    </source>
</evidence>
<keyword evidence="4" id="KW-0311">Gluconate utilization</keyword>
<keyword evidence="3" id="KW-0560">Oxidoreductase</keyword>
<dbReference type="NCBIfam" id="TIGR00872">
    <property type="entry name" value="gnd_rel"/>
    <property type="match status" value="1"/>
</dbReference>
<protein>
    <submittedName>
        <fullName evidence="6">Decarboxylating 6-phosphogluconate dehydrogenase</fullName>
    </submittedName>
</protein>
<dbReference type="InterPro" id="IPR006114">
    <property type="entry name" value="6PGDH_C"/>
</dbReference>
<evidence type="ECO:0000256" key="2">
    <source>
        <dbReference type="ARBA" id="ARBA00008419"/>
    </source>
</evidence>
<dbReference type="InterPro" id="IPR006183">
    <property type="entry name" value="Pgluconate_DH"/>
</dbReference>
<dbReference type="SUPFAM" id="SSF48179">
    <property type="entry name" value="6-phosphogluconate dehydrogenase C-terminal domain-like"/>
    <property type="match status" value="1"/>
</dbReference>
<comment type="similarity">
    <text evidence="2">Belongs to the 6-phosphogluconate dehydrogenase family.</text>
</comment>
<dbReference type="InterPro" id="IPR013328">
    <property type="entry name" value="6PGD_dom2"/>
</dbReference>
<dbReference type="SUPFAM" id="SSF51735">
    <property type="entry name" value="NAD(P)-binding Rossmann-fold domains"/>
    <property type="match status" value="1"/>
</dbReference>
<dbReference type="PANTHER" id="PTHR11811">
    <property type="entry name" value="6-PHOSPHOGLUCONATE DEHYDROGENASE"/>
    <property type="match status" value="1"/>
</dbReference>
<reference evidence="6" key="1">
    <citation type="journal article" date="2020" name="mSystems">
        <title>Genome- and Community-Level Interaction Insights into Carbon Utilization and Element Cycling Functions of Hydrothermarchaeota in Hydrothermal Sediment.</title>
        <authorList>
            <person name="Zhou Z."/>
            <person name="Liu Y."/>
            <person name="Xu W."/>
            <person name="Pan J."/>
            <person name="Luo Z.H."/>
            <person name="Li M."/>
        </authorList>
    </citation>
    <scope>NUCLEOTIDE SEQUENCE [LARGE SCALE GENOMIC DNA]</scope>
    <source>
        <strain evidence="6">SpSt-222</strain>
    </source>
</reference>
<dbReference type="EMBL" id="DSJL01000011">
    <property type="protein sequence ID" value="HEF65898.1"/>
    <property type="molecule type" value="Genomic_DNA"/>
</dbReference>
<gene>
    <name evidence="6" type="primary">gnd</name>
    <name evidence="6" type="ORF">ENP47_09915</name>
</gene>
<dbReference type="AlphaFoldDB" id="A0A7C1G3P8"/>
<evidence type="ECO:0000256" key="4">
    <source>
        <dbReference type="ARBA" id="ARBA00023064"/>
    </source>
</evidence>
<dbReference type="GO" id="GO:0019521">
    <property type="term" value="P:D-gluconate metabolic process"/>
    <property type="evidence" value="ECO:0007669"/>
    <property type="project" value="UniProtKB-KW"/>
</dbReference>
<dbReference type="Gene3D" id="3.40.50.720">
    <property type="entry name" value="NAD(P)-binding Rossmann-like Domain"/>
    <property type="match status" value="1"/>
</dbReference>
<dbReference type="PRINTS" id="PR00076">
    <property type="entry name" value="6PGDHDRGNASE"/>
</dbReference>